<reference evidence="2 3" key="1">
    <citation type="journal article" date="2023" name="Arcadia Sci">
        <title>De novo assembly of a long-read Amblyomma americanum tick genome.</title>
        <authorList>
            <person name="Chou S."/>
            <person name="Poskanzer K.E."/>
            <person name="Rollins M."/>
            <person name="Thuy-Boun P.S."/>
        </authorList>
    </citation>
    <scope>NUCLEOTIDE SEQUENCE [LARGE SCALE GENOMIC DNA]</scope>
    <source>
        <strain evidence="2">F_SG_1</strain>
        <tissue evidence="2">Salivary glands</tissue>
    </source>
</reference>
<protein>
    <submittedName>
        <fullName evidence="2">Uncharacterized protein</fullName>
    </submittedName>
</protein>
<evidence type="ECO:0000313" key="3">
    <source>
        <dbReference type="Proteomes" id="UP001321473"/>
    </source>
</evidence>
<keyword evidence="3" id="KW-1185">Reference proteome</keyword>
<sequence length="80" mass="9222">MEDISLPHDTRVEDILADYFTKKIEGKDVESKEKHSDSQHSSKSKKSKKRKHKKKKKHKSRKAHSENVSVPFPLVNGVVN</sequence>
<dbReference type="EMBL" id="JARKHS020000455">
    <property type="protein sequence ID" value="KAK8788802.1"/>
    <property type="molecule type" value="Genomic_DNA"/>
</dbReference>
<feature type="region of interest" description="Disordered" evidence="1">
    <location>
        <begin position="26"/>
        <end position="80"/>
    </location>
</feature>
<feature type="compositionally biased region" description="Basic residues" evidence="1">
    <location>
        <begin position="42"/>
        <end position="62"/>
    </location>
</feature>
<accession>A0AAQ4FR71</accession>
<gene>
    <name evidence="2" type="ORF">V5799_021423</name>
</gene>
<dbReference type="AlphaFoldDB" id="A0AAQ4FR71"/>
<evidence type="ECO:0000313" key="2">
    <source>
        <dbReference type="EMBL" id="KAK8788802.1"/>
    </source>
</evidence>
<evidence type="ECO:0000256" key="1">
    <source>
        <dbReference type="SAM" id="MobiDB-lite"/>
    </source>
</evidence>
<proteinExistence type="predicted"/>
<comment type="caution">
    <text evidence="2">The sequence shown here is derived from an EMBL/GenBank/DDBJ whole genome shotgun (WGS) entry which is preliminary data.</text>
</comment>
<dbReference type="Proteomes" id="UP001321473">
    <property type="component" value="Unassembled WGS sequence"/>
</dbReference>
<feature type="compositionally biased region" description="Basic and acidic residues" evidence="1">
    <location>
        <begin position="26"/>
        <end position="40"/>
    </location>
</feature>
<name>A0AAQ4FR71_AMBAM</name>
<organism evidence="2 3">
    <name type="scientific">Amblyomma americanum</name>
    <name type="common">Lone star tick</name>
    <dbReference type="NCBI Taxonomy" id="6943"/>
    <lineage>
        <taxon>Eukaryota</taxon>
        <taxon>Metazoa</taxon>
        <taxon>Ecdysozoa</taxon>
        <taxon>Arthropoda</taxon>
        <taxon>Chelicerata</taxon>
        <taxon>Arachnida</taxon>
        <taxon>Acari</taxon>
        <taxon>Parasitiformes</taxon>
        <taxon>Ixodida</taxon>
        <taxon>Ixodoidea</taxon>
        <taxon>Ixodidae</taxon>
        <taxon>Amblyomminae</taxon>
        <taxon>Amblyomma</taxon>
    </lineage>
</organism>